<comment type="caution">
    <text evidence="2">The sequence shown here is derived from an EMBL/GenBank/DDBJ whole genome shotgun (WGS) entry which is preliminary data.</text>
</comment>
<evidence type="ECO:0000313" key="3">
    <source>
        <dbReference type="Proteomes" id="UP001221686"/>
    </source>
</evidence>
<sequence length="353" mass="36911">MFAVMKHFDVMLGIDLHICWPPPAPKPIGPKPYLTIMLLHGLQPLTPMMAPSCLTLAGMTMQRGTDIGPGIPHIGPASKLTPIDVLFSSSISYFGPSTYAAEAMPVAAALAMGININANCWHVGPIPSGIVICPTTHFTGMTPLDILFGVVSYGVDFAFEAATDKLADVLGPALRKHVIGPISDKLTAKLASKSAADVAGGASAKTASEAAGKASPQLGAQRRTGPAAGPATGPRPPGKTPMARPAGAPTLAAHRSPPARPRTPAGPSRPPPHVWKPGKPNPQQRPTGRPTLGDHRVPDKGPSLWEIYRDVGYDALIELLLEVPMAIPQQFVADLLPLSGIEEFGAPRDEQDG</sequence>
<feature type="compositionally biased region" description="Low complexity" evidence="1">
    <location>
        <begin position="252"/>
        <end position="266"/>
    </location>
</feature>
<feature type="region of interest" description="Disordered" evidence="1">
    <location>
        <begin position="206"/>
        <end position="302"/>
    </location>
</feature>
<reference evidence="2 3" key="1">
    <citation type="submission" date="2022-11" db="EMBL/GenBank/DDBJ databases">
        <title>Minimal conservation of predation-associated metabolite biosynthetic gene clusters underscores biosynthetic potential of Myxococcota including descriptions for ten novel species: Archangium lansinium sp. nov., Myxococcus landrumus sp. nov., Nannocystis bai.</title>
        <authorList>
            <person name="Ahearne A."/>
            <person name="Stevens C."/>
            <person name="Dowd S."/>
        </authorList>
    </citation>
    <scope>NUCLEOTIDE SEQUENCE [LARGE SCALE GENOMIC DNA]</scope>
    <source>
        <strain evidence="2 3">BB15-2</strain>
    </source>
</reference>
<dbReference type="Proteomes" id="UP001221686">
    <property type="component" value="Unassembled WGS sequence"/>
</dbReference>
<gene>
    <name evidence="2" type="ORF">POL25_42285</name>
</gene>
<proteinExistence type="predicted"/>
<accession>A0ABT5EFL0</accession>
<name>A0ABT5EFL0_9BACT</name>
<keyword evidence="3" id="KW-1185">Reference proteome</keyword>
<evidence type="ECO:0000313" key="2">
    <source>
        <dbReference type="EMBL" id="MDC0723587.1"/>
    </source>
</evidence>
<evidence type="ECO:0000256" key="1">
    <source>
        <dbReference type="SAM" id="MobiDB-lite"/>
    </source>
</evidence>
<organism evidence="2 3">
    <name type="scientific">Nannocystis bainbridge</name>
    <dbReference type="NCBI Taxonomy" id="2995303"/>
    <lineage>
        <taxon>Bacteria</taxon>
        <taxon>Pseudomonadati</taxon>
        <taxon>Myxococcota</taxon>
        <taxon>Polyangia</taxon>
        <taxon>Nannocystales</taxon>
        <taxon>Nannocystaceae</taxon>
        <taxon>Nannocystis</taxon>
    </lineage>
</organism>
<dbReference type="RefSeq" id="WP_272092131.1">
    <property type="nucleotide sequence ID" value="NZ_JAQNDL010000005.1"/>
</dbReference>
<feature type="compositionally biased region" description="Low complexity" evidence="1">
    <location>
        <begin position="222"/>
        <end position="232"/>
    </location>
</feature>
<dbReference type="EMBL" id="JAQNDL010000005">
    <property type="protein sequence ID" value="MDC0723587.1"/>
    <property type="molecule type" value="Genomic_DNA"/>
</dbReference>
<protein>
    <submittedName>
        <fullName evidence="2">Uncharacterized protein</fullName>
    </submittedName>
</protein>